<proteinExistence type="predicted"/>
<dbReference type="PANTHER" id="PTHR21301:SF10">
    <property type="entry name" value="REVERSE TRANSCRIPTASE DOMAIN-CONTAINING PROTEIN"/>
    <property type="match status" value="1"/>
</dbReference>
<evidence type="ECO:0000259" key="1">
    <source>
        <dbReference type="PROSITE" id="PS50878"/>
    </source>
</evidence>
<gene>
    <name evidence="2" type="ORF">FNK824_LOCUS38018</name>
</gene>
<sequence>MISLDVESLFTNVPVYEAIELAIKIIIDDTNYTKLTAKDLRSLLELAVTNTPFRFYDQLYMQVDGVSMGSPLAPILADIFMTSIEQQIEEYEHSDKIKLYLRYVDGTFIIFNGKKK</sequence>
<protein>
    <recommendedName>
        <fullName evidence="1">Reverse transcriptase domain-containing protein</fullName>
    </recommendedName>
</protein>
<feature type="domain" description="Reverse transcriptase" evidence="1">
    <location>
        <begin position="1"/>
        <end position="116"/>
    </location>
</feature>
<dbReference type="Proteomes" id="UP000663874">
    <property type="component" value="Unassembled WGS sequence"/>
</dbReference>
<dbReference type="PROSITE" id="PS50878">
    <property type="entry name" value="RT_POL"/>
    <property type="match status" value="1"/>
</dbReference>
<comment type="caution">
    <text evidence="2">The sequence shown here is derived from an EMBL/GenBank/DDBJ whole genome shotgun (WGS) entry which is preliminary data.</text>
</comment>
<reference evidence="2" key="1">
    <citation type="submission" date="2021-02" db="EMBL/GenBank/DDBJ databases">
        <authorList>
            <person name="Nowell W R."/>
        </authorList>
    </citation>
    <scope>NUCLEOTIDE SEQUENCE</scope>
</reference>
<accession>A0A820DU86</accession>
<organism evidence="2 3">
    <name type="scientific">Rotaria sordida</name>
    <dbReference type="NCBI Taxonomy" id="392033"/>
    <lineage>
        <taxon>Eukaryota</taxon>
        <taxon>Metazoa</taxon>
        <taxon>Spiralia</taxon>
        <taxon>Gnathifera</taxon>
        <taxon>Rotifera</taxon>
        <taxon>Eurotatoria</taxon>
        <taxon>Bdelloidea</taxon>
        <taxon>Philodinida</taxon>
        <taxon>Philodinidae</taxon>
        <taxon>Rotaria</taxon>
    </lineage>
</organism>
<dbReference type="Pfam" id="PF00078">
    <property type="entry name" value="RVT_1"/>
    <property type="match status" value="1"/>
</dbReference>
<dbReference type="PANTHER" id="PTHR21301">
    <property type="entry name" value="REVERSE TRANSCRIPTASE"/>
    <property type="match status" value="1"/>
</dbReference>
<name>A0A820DU86_9BILA</name>
<dbReference type="AlphaFoldDB" id="A0A820DU86"/>
<dbReference type="InterPro" id="IPR000477">
    <property type="entry name" value="RT_dom"/>
</dbReference>
<evidence type="ECO:0000313" key="2">
    <source>
        <dbReference type="EMBL" id="CAF4237798.1"/>
    </source>
</evidence>
<evidence type="ECO:0000313" key="3">
    <source>
        <dbReference type="Proteomes" id="UP000663874"/>
    </source>
</evidence>
<dbReference type="EMBL" id="CAJOBE010020620">
    <property type="protein sequence ID" value="CAF4237798.1"/>
    <property type="molecule type" value="Genomic_DNA"/>
</dbReference>